<proteinExistence type="predicted"/>
<comment type="caution">
    <text evidence="1">The sequence shown here is derived from an EMBL/GenBank/DDBJ whole genome shotgun (WGS) entry which is preliminary data.</text>
</comment>
<dbReference type="SUPFAM" id="SSF56672">
    <property type="entry name" value="DNA/RNA polymerases"/>
    <property type="match status" value="1"/>
</dbReference>
<reference evidence="2" key="1">
    <citation type="journal article" date="2019" name="Plant Biotechnol. J.">
        <title>Genome sequencing of the Australian wild diploid species Gossypium australe highlights disease resistance and delayed gland morphogenesis.</title>
        <authorList>
            <person name="Cai Y."/>
            <person name="Cai X."/>
            <person name="Wang Q."/>
            <person name="Wang P."/>
            <person name="Zhang Y."/>
            <person name="Cai C."/>
            <person name="Xu Y."/>
            <person name="Wang K."/>
            <person name="Zhou Z."/>
            <person name="Wang C."/>
            <person name="Geng S."/>
            <person name="Li B."/>
            <person name="Dong Q."/>
            <person name="Hou Y."/>
            <person name="Wang H."/>
            <person name="Ai P."/>
            <person name="Liu Z."/>
            <person name="Yi F."/>
            <person name="Sun M."/>
            <person name="An G."/>
            <person name="Cheng J."/>
            <person name="Zhang Y."/>
            <person name="Shi Q."/>
            <person name="Xie Y."/>
            <person name="Shi X."/>
            <person name="Chang Y."/>
            <person name="Huang F."/>
            <person name="Chen Y."/>
            <person name="Hong S."/>
            <person name="Mi L."/>
            <person name="Sun Q."/>
            <person name="Zhang L."/>
            <person name="Zhou B."/>
            <person name="Peng R."/>
            <person name="Zhang X."/>
            <person name="Liu F."/>
        </authorList>
    </citation>
    <scope>NUCLEOTIDE SEQUENCE [LARGE SCALE GENOMIC DNA]</scope>
    <source>
        <strain evidence="2">cv. PA1801</strain>
    </source>
</reference>
<evidence type="ECO:0000313" key="1">
    <source>
        <dbReference type="EMBL" id="KAA3480859.1"/>
    </source>
</evidence>
<protein>
    <submittedName>
        <fullName evidence="1">Uncharacterized protein</fullName>
    </submittedName>
</protein>
<evidence type="ECO:0000313" key="2">
    <source>
        <dbReference type="Proteomes" id="UP000325315"/>
    </source>
</evidence>
<name>A0A5B6WGF2_9ROSI</name>
<sequence length="74" mass="8753">MIASPMTRLLQKDVKFEWSDKCQQMLVQPKSNKEFIIYNDASLNGLGCVARRHLKPHERNYPTHDLNWQPLCLR</sequence>
<dbReference type="InterPro" id="IPR043502">
    <property type="entry name" value="DNA/RNA_pol_sf"/>
</dbReference>
<dbReference type="Proteomes" id="UP000325315">
    <property type="component" value="Unassembled WGS sequence"/>
</dbReference>
<gene>
    <name evidence="1" type="ORF">EPI10_021266</name>
</gene>
<dbReference type="OrthoDB" id="1109712at2759"/>
<accession>A0A5B6WGF2</accession>
<dbReference type="AlphaFoldDB" id="A0A5B6WGF2"/>
<dbReference type="EMBL" id="SMMG02000003">
    <property type="protein sequence ID" value="KAA3480859.1"/>
    <property type="molecule type" value="Genomic_DNA"/>
</dbReference>
<keyword evidence="2" id="KW-1185">Reference proteome</keyword>
<organism evidence="1 2">
    <name type="scientific">Gossypium australe</name>
    <dbReference type="NCBI Taxonomy" id="47621"/>
    <lineage>
        <taxon>Eukaryota</taxon>
        <taxon>Viridiplantae</taxon>
        <taxon>Streptophyta</taxon>
        <taxon>Embryophyta</taxon>
        <taxon>Tracheophyta</taxon>
        <taxon>Spermatophyta</taxon>
        <taxon>Magnoliopsida</taxon>
        <taxon>eudicotyledons</taxon>
        <taxon>Gunneridae</taxon>
        <taxon>Pentapetalae</taxon>
        <taxon>rosids</taxon>
        <taxon>malvids</taxon>
        <taxon>Malvales</taxon>
        <taxon>Malvaceae</taxon>
        <taxon>Malvoideae</taxon>
        <taxon>Gossypium</taxon>
    </lineage>
</organism>